<dbReference type="EMBL" id="JACHTE010000009">
    <property type="protein sequence ID" value="MBB1089437.1"/>
    <property type="molecule type" value="Genomic_DNA"/>
</dbReference>
<keyword evidence="3" id="KW-1185">Reference proteome</keyword>
<evidence type="ECO:0000256" key="1">
    <source>
        <dbReference type="SAM" id="SignalP"/>
    </source>
</evidence>
<dbReference type="Proteomes" id="UP000552587">
    <property type="component" value="Unassembled WGS sequence"/>
</dbReference>
<reference evidence="2 3" key="1">
    <citation type="submission" date="2020-07" db="EMBL/GenBank/DDBJ databases">
        <authorList>
            <person name="Xu S."/>
            <person name="Li A."/>
        </authorList>
    </citation>
    <scope>NUCLEOTIDE SEQUENCE [LARGE SCALE GENOMIC DNA]</scope>
    <source>
        <strain evidence="2 3">SG-8</strain>
    </source>
</reference>
<comment type="caution">
    <text evidence="2">The sequence shown here is derived from an EMBL/GenBank/DDBJ whole genome shotgun (WGS) entry which is preliminary data.</text>
</comment>
<gene>
    <name evidence="2" type="ORF">H4F99_13205</name>
</gene>
<feature type="chain" id="PRO_5030533985" evidence="1">
    <location>
        <begin position="36"/>
        <end position="324"/>
    </location>
</feature>
<dbReference type="RefSeq" id="WP_182670236.1">
    <property type="nucleotide sequence ID" value="NZ_JACHTE010000009.1"/>
</dbReference>
<dbReference type="PANTHER" id="PTHR35841">
    <property type="entry name" value="PHOSPHONATES-BINDING PERIPLASMIC PROTEIN"/>
    <property type="match status" value="1"/>
</dbReference>
<sequence>MAGTPERPHPLIACLRRFVISTLVFGLAIAGDACAQGANPPPGDDAHVLVLGRISDDPKSHYEQLKPLLDYVVPRLADVGIREGRILMAKDSQQMASYLRRGRVDWITETTGTALLMRERAGAVPLLLTERNGVSHYHTVFFARKDSGITDLAGILGHSVAFQRPSSTSAYFVPASMLLAQGVQLDVLLSPMDRPAGDTVGYLFARSELNIATWVHKGLVDVGVMSNLDWDNPRRMPLAFKPDMAIIAETPEFPRALELVRPGLDPRVRERLEAVLIEAGNDPDAGPALDEFFGTTRFLPVDETSLHALDKVGQGVLRVKAEVE</sequence>
<proteinExistence type="predicted"/>
<dbReference type="AlphaFoldDB" id="A0A7W3U5T9"/>
<dbReference type="Gene3D" id="3.40.190.10">
    <property type="entry name" value="Periplasmic binding protein-like II"/>
    <property type="match status" value="2"/>
</dbReference>
<accession>A0A7W3U5T9</accession>
<dbReference type="Pfam" id="PF12974">
    <property type="entry name" value="Phosphonate-bd"/>
    <property type="match status" value="1"/>
</dbReference>
<dbReference type="SUPFAM" id="SSF53850">
    <property type="entry name" value="Periplasmic binding protein-like II"/>
    <property type="match status" value="1"/>
</dbReference>
<feature type="signal peptide" evidence="1">
    <location>
        <begin position="1"/>
        <end position="35"/>
    </location>
</feature>
<protein>
    <submittedName>
        <fullName evidence="2">Phosphate/phosphite/phosphonate ABC transporter substrate-binding protein</fullName>
    </submittedName>
</protein>
<dbReference type="PANTHER" id="PTHR35841:SF1">
    <property type="entry name" value="PHOSPHONATES-BINDING PERIPLASMIC PROTEIN"/>
    <property type="match status" value="1"/>
</dbReference>
<name>A0A7W3U5T9_9GAMM</name>
<evidence type="ECO:0000313" key="2">
    <source>
        <dbReference type="EMBL" id="MBB1089437.1"/>
    </source>
</evidence>
<organism evidence="2 3">
    <name type="scientific">Marilutibacter penaei</name>
    <dbReference type="NCBI Taxonomy" id="2759900"/>
    <lineage>
        <taxon>Bacteria</taxon>
        <taxon>Pseudomonadati</taxon>
        <taxon>Pseudomonadota</taxon>
        <taxon>Gammaproteobacteria</taxon>
        <taxon>Lysobacterales</taxon>
        <taxon>Lysobacteraceae</taxon>
        <taxon>Marilutibacter</taxon>
    </lineage>
</organism>
<evidence type="ECO:0000313" key="3">
    <source>
        <dbReference type="Proteomes" id="UP000552587"/>
    </source>
</evidence>
<keyword evidence="1" id="KW-0732">Signal</keyword>